<reference evidence="10 11" key="1">
    <citation type="submission" date="2020-12" db="EMBL/GenBank/DDBJ databases">
        <title>HMF7856_wgs.fasta genome submission.</title>
        <authorList>
            <person name="Kang H."/>
            <person name="Kim H."/>
            <person name="Joh K."/>
        </authorList>
    </citation>
    <scope>NUCLEOTIDE SEQUENCE [LARGE SCALE GENOMIC DNA]</scope>
    <source>
        <strain evidence="10 11">HMF7856</strain>
    </source>
</reference>
<keyword evidence="5 7" id="KW-0472">Membrane</keyword>
<keyword evidence="11" id="KW-1185">Reference proteome</keyword>
<feature type="transmembrane region" description="Helical" evidence="7">
    <location>
        <begin position="31"/>
        <end position="57"/>
    </location>
</feature>
<proteinExistence type="predicted"/>
<feature type="region of interest" description="Disordered" evidence="6">
    <location>
        <begin position="156"/>
        <end position="198"/>
    </location>
</feature>
<evidence type="ECO:0000256" key="3">
    <source>
        <dbReference type="ARBA" id="ARBA00022692"/>
    </source>
</evidence>
<evidence type="ECO:0000256" key="6">
    <source>
        <dbReference type="SAM" id="MobiDB-lite"/>
    </source>
</evidence>
<feature type="transmembrane region" description="Helical" evidence="7">
    <location>
        <begin position="133"/>
        <end position="149"/>
    </location>
</feature>
<evidence type="ECO:0000256" key="2">
    <source>
        <dbReference type="ARBA" id="ARBA00022475"/>
    </source>
</evidence>
<dbReference type="InterPro" id="IPR007168">
    <property type="entry name" value="Phageshock_PspC_N"/>
</dbReference>
<dbReference type="PANTHER" id="PTHR33885">
    <property type="entry name" value="PHAGE SHOCK PROTEIN C"/>
    <property type="match status" value="1"/>
</dbReference>
<dbReference type="KEGG" id="mgik:GO620_013435"/>
<name>A0A6I4I2F6_9SPHI</name>
<dbReference type="PANTHER" id="PTHR33885:SF3">
    <property type="entry name" value="PHAGE SHOCK PROTEIN C"/>
    <property type="match status" value="1"/>
</dbReference>
<dbReference type="AlphaFoldDB" id="A0A6I4I2F6"/>
<dbReference type="EMBL" id="CP066775">
    <property type="protein sequence ID" value="QQL49170.1"/>
    <property type="molecule type" value="Genomic_DNA"/>
</dbReference>
<evidence type="ECO:0000256" key="4">
    <source>
        <dbReference type="ARBA" id="ARBA00022989"/>
    </source>
</evidence>
<evidence type="ECO:0000256" key="7">
    <source>
        <dbReference type="SAM" id="Phobius"/>
    </source>
</evidence>
<dbReference type="InterPro" id="IPR052027">
    <property type="entry name" value="PspC"/>
</dbReference>
<evidence type="ECO:0000256" key="1">
    <source>
        <dbReference type="ARBA" id="ARBA00004162"/>
    </source>
</evidence>
<feature type="compositionally biased region" description="Polar residues" evidence="6">
    <location>
        <begin position="189"/>
        <end position="198"/>
    </location>
</feature>
<evidence type="ECO:0000259" key="8">
    <source>
        <dbReference type="Pfam" id="PF04024"/>
    </source>
</evidence>
<dbReference type="Pfam" id="PF18917">
    <property type="entry name" value="LiaI-LiaF-like_TM1"/>
    <property type="match status" value="1"/>
</dbReference>
<feature type="domain" description="LiaI-LiaF-like transmembrane region" evidence="9">
    <location>
        <begin position="104"/>
        <end position="146"/>
    </location>
</feature>
<dbReference type="GO" id="GO:0005886">
    <property type="term" value="C:plasma membrane"/>
    <property type="evidence" value="ECO:0007669"/>
    <property type="project" value="UniProtKB-SubCell"/>
</dbReference>
<dbReference type="RefSeq" id="WP_157526872.1">
    <property type="nucleotide sequence ID" value="NZ_CP066775.1"/>
</dbReference>
<dbReference type="Proteomes" id="UP000429232">
    <property type="component" value="Chromosome"/>
</dbReference>
<keyword evidence="4 7" id="KW-1133">Transmembrane helix</keyword>
<keyword evidence="3 7" id="KW-0812">Transmembrane</keyword>
<evidence type="ECO:0000256" key="5">
    <source>
        <dbReference type="ARBA" id="ARBA00023136"/>
    </source>
</evidence>
<protein>
    <submittedName>
        <fullName evidence="10">PspC domain-containing protein</fullName>
    </submittedName>
</protein>
<gene>
    <name evidence="10" type="ORF">GO620_013435</name>
</gene>
<sequence length="198" mass="22008">MEKKLYRDEFRKVVAGVCAGLSEYFDIDVSIIRVIFLLCLLLKGGGVLIYIVLWIVLPKKGLARIPNSDSPIPPYTGSGFQDNAPAYQQPPFIRNKKNPSTGALIGGLIMIMLGAGFLLDQFKIIPDWDFEDWWPLILVVVGLVLIFSHRNQPQPAHFEPWKPVPHPPATETPASDPLKDDNNADANPVSENPTEPKP</sequence>
<feature type="transmembrane region" description="Helical" evidence="7">
    <location>
        <begin position="102"/>
        <end position="121"/>
    </location>
</feature>
<organism evidence="10 11">
    <name type="scientific">Mucilaginibacter ginkgonis</name>
    <dbReference type="NCBI Taxonomy" id="2682091"/>
    <lineage>
        <taxon>Bacteria</taxon>
        <taxon>Pseudomonadati</taxon>
        <taxon>Bacteroidota</taxon>
        <taxon>Sphingobacteriia</taxon>
        <taxon>Sphingobacteriales</taxon>
        <taxon>Sphingobacteriaceae</taxon>
        <taxon>Mucilaginibacter</taxon>
    </lineage>
</organism>
<dbReference type="Pfam" id="PF04024">
    <property type="entry name" value="PspC"/>
    <property type="match status" value="1"/>
</dbReference>
<dbReference type="InterPro" id="IPR043726">
    <property type="entry name" value="LiaI-LiaF-like_TM1"/>
</dbReference>
<evidence type="ECO:0000313" key="10">
    <source>
        <dbReference type="EMBL" id="QQL49170.1"/>
    </source>
</evidence>
<comment type="subcellular location">
    <subcellularLocation>
        <location evidence="1">Cell membrane</location>
        <topology evidence="1">Single-pass membrane protein</topology>
    </subcellularLocation>
</comment>
<evidence type="ECO:0000313" key="11">
    <source>
        <dbReference type="Proteomes" id="UP000429232"/>
    </source>
</evidence>
<evidence type="ECO:0000259" key="9">
    <source>
        <dbReference type="Pfam" id="PF18917"/>
    </source>
</evidence>
<keyword evidence="2" id="KW-1003">Cell membrane</keyword>
<accession>A0A6I4I2F6</accession>
<feature type="domain" description="Phage shock protein PspC N-terminal" evidence="8">
    <location>
        <begin position="3"/>
        <end position="60"/>
    </location>
</feature>